<protein>
    <submittedName>
        <fullName evidence="1">Uncharacterized protein</fullName>
    </submittedName>
</protein>
<dbReference type="EMBL" id="JBFXLS010000040">
    <property type="protein sequence ID" value="KAL2824881.1"/>
    <property type="molecule type" value="Genomic_DNA"/>
</dbReference>
<dbReference type="PROSITE" id="PS51257">
    <property type="entry name" value="PROKAR_LIPOPROTEIN"/>
    <property type="match status" value="1"/>
</dbReference>
<organism evidence="1 2">
    <name type="scientific">Aspergillus cavernicola</name>
    <dbReference type="NCBI Taxonomy" id="176166"/>
    <lineage>
        <taxon>Eukaryota</taxon>
        <taxon>Fungi</taxon>
        <taxon>Dikarya</taxon>
        <taxon>Ascomycota</taxon>
        <taxon>Pezizomycotina</taxon>
        <taxon>Eurotiomycetes</taxon>
        <taxon>Eurotiomycetidae</taxon>
        <taxon>Eurotiales</taxon>
        <taxon>Aspergillaceae</taxon>
        <taxon>Aspergillus</taxon>
        <taxon>Aspergillus subgen. Nidulantes</taxon>
    </lineage>
</organism>
<keyword evidence="2" id="KW-1185">Reference proteome</keyword>
<dbReference type="Proteomes" id="UP001610335">
    <property type="component" value="Unassembled WGS sequence"/>
</dbReference>
<sequence length="81" mass="9322">MRTLKTRTHSSGTSLLLAAGCGLEQILRFLLHQENLTITDYDGRTSLSCCIGGHRRQPWTRVWRITYSSMKYMRMIQSSTV</sequence>
<evidence type="ECO:0000313" key="2">
    <source>
        <dbReference type="Proteomes" id="UP001610335"/>
    </source>
</evidence>
<accession>A0ABR4IAW7</accession>
<gene>
    <name evidence="1" type="ORF">BDW59DRAFT_80281</name>
</gene>
<name>A0ABR4IAW7_9EURO</name>
<dbReference type="InterPro" id="IPR036770">
    <property type="entry name" value="Ankyrin_rpt-contain_sf"/>
</dbReference>
<proteinExistence type="predicted"/>
<evidence type="ECO:0000313" key="1">
    <source>
        <dbReference type="EMBL" id="KAL2824881.1"/>
    </source>
</evidence>
<dbReference type="Gene3D" id="1.25.40.20">
    <property type="entry name" value="Ankyrin repeat-containing domain"/>
    <property type="match status" value="1"/>
</dbReference>
<comment type="caution">
    <text evidence="1">The sequence shown here is derived from an EMBL/GenBank/DDBJ whole genome shotgun (WGS) entry which is preliminary data.</text>
</comment>
<reference evidence="1 2" key="1">
    <citation type="submission" date="2024-07" db="EMBL/GenBank/DDBJ databases">
        <title>Section-level genome sequencing and comparative genomics of Aspergillus sections Usti and Cavernicolus.</title>
        <authorList>
            <consortium name="Lawrence Berkeley National Laboratory"/>
            <person name="Nybo J.L."/>
            <person name="Vesth T.C."/>
            <person name="Theobald S."/>
            <person name="Frisvad J.C."/>
            <person name="Larsen T.O."/>
            <person name="Kjaerboelling I."/>
            <person name="Rothschild-Mancinelli K."/>
            <person name="Lyhne E.K."/>
            <person name="Kogle M.E."/>
            <person name="Barry K."/>
            <person name="Clum A."/>
            <person name="Na H."/>
            <person name="Ledsgaard L."/>
            <person name="Lin J."/>
            <person name="Lipzen A."/>
            <person name="Kuo A."/>
            <person name="Riley R."/>
            <person name="Mondo S."/>
            <person name="LaButti K."/>
            <person name="Haridas S."/>
            <person name="Pangalinan J."/>
            <person name="Salamov A.A."/>
            <person name="Simmons B.A."/>
            <person name="Magnuson J.K."/>
            <person name="Chen J."/>
            <person name="Drula E."/>
            <person name="Henrissat B."/>
            <person name="Wiebenga A."/>
            <person name="Lubbers R.J."/>
            <person name="Gomes A.C."/>
            <person name="Makela M.R."/>
            <person name="Stajich J."/>
            <person name="Grigoriev I.V."/>
            <person name="Mortensen U.H."/>
            <person name="De vries R.P."/>
            <person name="Baker S.E."/>
            <person name="Andersen M.R."/>
        </authorList>
    </citation>
    <scope>NUCLEOTIDE SEQUENCE [LARGE SCALE GENOMIC DNA]</scope>
    <source>
        <strain evidence="1 2">CBS 600.67</strain>
    </source>
</reference>